<dbReference type="EMBL" id="MGDE01000097">
    <property type="protein sequence ID" value="OGL46267.1"/>
    <property type="molecule type" value="Genomic_DNA"/>
</dbReference>
<proteinExistence type="predicted"/>
<comment type="caution">
    <text evidence="2">The sequence shown here is derived from an EMBL/GenBank/DDBJ whole genome shotgun (WGS) entry which is preliminary data.</text>
</comment>
<dbReference type="AlphaFoldDB" id="A0A1F7RZJ5"/>
<evidence type="ECO:0000259" key="1">
    <source>
        <dbReference type="Pfam" id="PF14341"/>
    </source>
</evidence>
<evidence type="ECO:0000313" key="3">
    <source>
        <dbReference type="Proteomes" id="UP000178797"/>
    </source>
</evidence>
<accession>A0A1F7RZJ5</accession>
<feature type="domain" description="Type 4 fimbrial biogenesis protein PilX N-terminal" evidence="1">
    <location>
        <begin position="41"/>
        <end position="89"/>
    </location>
</feature>
<dbReference type="Proteomes" id="UP000178797">
    <property type="component" value="Unassembled WGS sequence"/>
</dbReference>
<dbReference type="InterPro" id="IPR025746">
    <property type="entry name" value="PilX_N_dom"/>
</dbReference>
<sequence>MTHGEANMKSKIIPNKSGQKSKLRKFKICNLKFAILNSQEGMVLIVSLLLLLVATVVGITALSTSTTKVMIAGNQRLSEMNFSSADGGISASVPIIETTAYDRTVSATYAALVISADFTNEITGALAQDGDTASASPDIRFALGSGTFATTVSVDVDYLYAGSPAGSAIEFASGYEGFGKGAGSGGAEVYYTVNSLSEGDAGSESGVYAVYRYVTK</sequence>
<organism evidence="2 3">
    <name type="scientific">Candidatus Schekmanbacteria bacterium RBG_16_38_10</name>
    <dbReference type="NCBI Taxonomy" id="1817879"/>
    <lineage>
        <taxon>Bacteria</taxon>
        <taxon>Candidatus Schekmaniibacteriota</taxon>
    </lineage>
</organism>
<name>A0A1F7RZJ5_9BACT</name>
<dbReference type="Pfam" id="PF14341">
    <property type="entry name" value="PilX_N"/>
    <property type="match status" value="1"/>
</dbReference>
<reference evidence="2 3" key="1">
    <citation type="journal article" date="2016" name="Nat. Commun.">
        <title>Thousands of microbial genomes shed light on interconnected biogeochemical processes in an aquifer system.</title>
        <authorList>
            <person name="Anantharaman K."/>
            <person name="Brown C.T."/>
            <person name="Hug L.A."/>
            <person name="Sharon I."/>
            <person name="Castelle C.J."/>
            <person name="Probst A.J."/>
            <person name="Thomas B.C."/>
            <person name="Singh A."/>
            <person name="Wilkins M.J."/>
            <person name="Karaoz U."/>
            <person name="Brodie E.L."/>
            <person name="Williams K.H."/>
            <person name="Hubbard S.S."/>
            <person name="Banfield J.F."/>
        </authorList>
    </citation>
    <scope>NUCLEOTIDE SEQUENCE [LARGE SCALE GENOMIC DNA]</scope>
</reference>
<evidence type="ECO:0000313" key="2">
    <source>
        <dbReference type="EMBL" id="OGL46267.1"/>
    </source>
</evidence>
<protein>
    <recommendedName>
        <fullName evidence="1">Type 4 fimbrial biogenesis protein PilX N-terminal domain-containing protein</fullName>
    </recommendedName>
</protein>
<gene>
    <name evidence="2" type="ORF">A2W05_11165</name>
</gene>